<evidence type="ECO:0000313" key="3">
    <source>
        <dbReference type="Proteomes" id="UP000320461"/>
    </source>
</evidence>
<accession>A0A4Y3KJB4</accession>
<name>A0A4Y3KJB4_9CELL</name>
<feature type="region of interest" description="Disordered" evidence="1">
    <location>
        <begin position="242"/>
        <end position="276"/>
    </location>
</feature>
<evidence type="ECO:0000256" key="1">
    <source>
        <dbReference type="SAM" id="MobiDB-lite"/>
    </source>
</evidence>
<gene>
    <name evidence="2" type="ORF">CGE01nite_02910</name>
</gene>
<sequence>MTVPRAGVLSAIGATTAVEATPRAVSGMVVRPAGSRPVTVARAAGTAVDTVPATVRAARSVARVTTDGPRVTPDPVAATRGTGVPAGTHLVAARSSQVSGPRRVDATTALRATEAARRLGGVTTGRATPGRVAGGPVPAIAPAGPAARPERVVRSGVRTAIARRPGVLLGAASATAATDPIGHRVGPLVARAGSTGARAIAVTGRTGMTQARVATGSGRLATTRRGPSVRAVSRRAVMTRASARNVASGRTARRPRTGVLPLRGPAQPRVARGAVDGTRAPARARALVVPPAARREVATV</sequence>
<reference evidence="2 3" key="1">
    <citation type="submission" date="2019-06" db="EMBL/GenBank/DDBJ databases">
        <title>Whole genome shotgun sequence of Cellulomonas gelida NBRC 3748.</title>
        <authorList>
            <person name="Hosoyama A."/>
            <person name="Uohara A."/>
            <person name="Ohji S."/>
            <person name="Ichikawa N."/>
        </authorList>
    </citation>
    <scope>NUCLEOTIDE SEQUENCE [LARGE SCALE GENOMIC DNA]</scope>
    <source>
        <strain evidence="2 3">NBRC 3748</strain>
    </source>
</reference>
<proteinExistence type="predicted"/>
<comment type="caution">
    <text evidence="2">The sequence shown here is derived from an EMBL/GenBank/DDBJ whole genome shotgun (WGS) entry which is preliminary data.</text>
</comment>
<dbReference type="Proteomes" id="UP000320461">
    <property type="component" value="Unassembled WGS sequence"/>
</dbReference>
<organism evidence="2 3">
    <name type="scientific">Cellulomonas gelida</name>
    <dbReference type="NCBI Taxonomy" id="1712"/>
    <lineage>
        <taxon>Bacteria</taxon>
        <taxon>Bacillati</taxon>
        <taxon>Actinomycetota</taxon>
        <taxon>Actinomycetes</taxon>
        <taxon>Micrococcales</taxon>
        <taxon>Cellulomonadaceae</taxon>
        <taxon>Cellulomonas</taxon>
    </lineage>
</organism>
<feature type="compositionally biased region" description="Low complexity" evidence="1">
    <location>
        <begin position="129"/>
        <end position="144"/>
    </location>
</feature>
<evidence type="ECO:0000313" key="2">
    <source>
        <dbReference type="EMBL" id="GEA83040.1"/>
    </source>
</evidence>
<feature type="region of interest" description="Disordered" evidence="1">
    <location>
        <begin position="122"/>
        <end position="144"/>
    </location>
</feature>
<dbReference type="AlphaFoldDB" id="A0A4Y3KJB4"/>
<protein>
    <submittedName>
        <fullName evidence="2">Uncharacterized protein</fullName>
    </submittedName>
</protein>
<dbReference type="EMBL" id="BJLQ01000002">
    <property type="protein sequence ID" value="GEA83040.1"/>
    <property type="molecule type" value="Genomic_DNA"/>
</dbReference>
<keyword evidence="3" id="KW-1185">Reference proteome</keyword>